<feature type="compositionally biased region" description="Polar residues" evidence="1">
    <location>
        <begin position="37"/>
        <end position="154"/>
    </location>
</feature>
<feature type="region of interest" description="Disordered" evidence="1">
    <location>
        <begin position="1"/>
        <end position="154"/>
    </location>
</feature>
<sequence length="494" mass="54282">MSDQTRASMSDQTRASMFDQTRASMSDQTRASRSDQTRASMSDQTRASMSDQTRASMSDQTRASMFDQTRASMSDQTRASMSDQTRASMSDQTRASMSDQTRASMSDQTRASMFDQTRASMSDQTRASMSDQTRASMSDQTRASMSDQTRVSMSDQTRASMFEFSDNFNSYFMNKDMVPLGRTCPGKEDVDENYVPMNTTDTSLVSLPPPSFPDLTSLVSLPPPSFPDLNSLVSLPPPSFPDPNSQDPNYVIMTPCPGELPSLGRQVPPPAHLGFRSSSHNPHTRPSRRHTTGGGGGGGGGGAGDTQPPPIHRNLKPRKVKPTPLDITPLQEWEEIPAPVRSPVTRTFTRDPSSCYTCPPDRPSTCQSSTSSSDSDDPDDNYVAMTTSNIALAAVVSTLRGDSPMVLRRPRGDKQVEYLDLDLHTGRVATPPRQKKSVLGGSMGSSEGERAREREGERARERVDYVVVDPERTRALKSTREAWHDGRQSTEKDK</sequence>
<dbReference type="Proteomes" id="UP000472277">
    <property type="component" value="Chromosome 5"/>
</dbReference>
<dbReference type="PANTHER" id="PTHR45960">
    <property type="entry name" value="GRB2-ASSOCIATED-BINDING PROTEIN"/>
    <property type="match status" value="1"/>
</dbReference>
<dbReference type="AlphaFoldDB" id="A0A673W1C3"/>
<feature type="region of interest" description="Disordered" evidence="1">
    <location>
        <begin position="230"/>
        <end position="380"/>
    </location>
</feature>
<dbReference type="GO" id="GO:0005737">
    <property type="term" value="C:cytoplasm"/>
    <property type="evidence" value="ECO:0007669"/>
    <property type="project" value="TreeGrafter"/>
</dbReference>
<accession>A0A673W1C3</accession>
<reference evidence="2" key="1">
    <citation type="submission" date="2025-08" db="UniProtKB">
        <authorList>
            <consortium name="Ensembl"/>
        </authorList>
    </citation>
    <scope>IDENTIFICATION</scope>
</reference>
<feature type="compositionally biased region" description="Polar residues" evidence="1">
    <location>
        <begin position="344"/>
        <end position="356"/>
    </location>
</feature>
<dbReference type="GO" id="GO:0035591">
    <property type="term" value="F:signaling adaptor activity"/>
    <property type="evidence" value="ECO:0007669"/>
    <property type="project" value="TreeGrafter"/>
</dbReference>
<dbReference type="GO" id="GO:0007165">
    <property type="term" value="P:signal transduction"/>
    <property type="evidence" value="ECO:0007669"/>
    <property type="project" value="TreeGrafter"/>
</dbReference>
<dbReference type="PANTHER" id="PTHR45960:SF5">
    <property type="entry name" value="GRB2-ASSOCIATED-BINDING PROTEIN 1"/>
    <property type="match status" value="1"/>
</dbReference>
<evidence type="ECO:0000313" key="3">
    <source>
        <dbReference type="Proteomes" id="UP000472277"/>
    </source>
</evidence>
<feature type="compositionally biased region" description="Polar residues" evidence="1">
    <location>
        <begin position="1"/>
        <end position="29"/>
    </location>
</feature>
<proteinExistence type="predicted"/>
<dbReference type="InterPro" id="IPR046355">
    <property type="entry name" value="Gab1-4-like"/>
</dbReference>
<evidence type="ECO:0000256" key="1">
    <source>
        <dbReference type="SAM" id="MobiDB-lite"/>
    </source>
</evidence>
<feature type="compositionally biased region" description="Basic and acidic residues" evidence="1">
    <location>
        <begin position="447"/>
        <end position="494"/>
    </location>
</feature>
<dbReference type="Ensembl" id="ENSSTUT00000002178.1">
    <property type="protein sequence ID" value="ENSSTUP00000002031.1"/>
    <property type="gene ID" value="ENSSTUG00000001044.1"/>
</dbReference>
<gene>
    <name evidence="2" type="primary">LOC115194731</name>
</gene>
<organism evidence="2 3">
    <name type="scientific">Salmo trutta</name>
    <name type="common">Brown trout</name>
    <dbReference type="NCBI Taxonomy" id="8032"/>
    <lineage>
        <taxon>Eukaryota</taxon>
        <taxon>Metazoa</taxon>
        <taxon>Chordata</taxon>
        <taxon>Craniata</taxon>
        <taxon>Vertebrata</taxon>
        <taxon>Euteleostomi</taxon>
        <taxon>Actinopterygii</taxon>
        <taxon>Neopterygii</taxon>
        <taxon>Teleostei</taxon>
        <taxon>Protacanthopterygii</taxon>
        <taxon>Salmoniformes</taxon>
        <taxon>Salmonidae</taxon>
        <taxon>Salmoninae</taxon>
        <taxon>Salmo</taxon>
    </lineage>
</organism>
<feature type="compositionally biased region" description="Basic residues" evidence="1">
    <location>
        <begin position="282"/>
        <end position="291"/>
    </location>
</feature>
<evidence type="ECO:0000313" key="2">
    <source>
        <dbReference type="Ensembl" id="ENSSTUP00000002031.1"/>
    </source>
</evidence>
<dbReference type="GeneTree" id="ENSGT00940000156801"/>
<keyword evidence="3" id="KW-1185">Reference proteome</keyword>
<name>A0A673W1C3_SALTR</name>
<protein>
    <submittedName>
        <fullName evidence="2">GRB2-associated-binding protein 1-like</fullName>
    </submittedName>
</protein>
<feature type="region of interest" description="Disordered" evidence="1">
    <location>
        <begin position="429"/>
        <end position="494"/>
    </location>
</feature>
<dbReference type="InParanoid" id="A0A673W1C3"/>
<reference evidence="2" key="2">
    <citation type="submission" date="2025-09" db="UniProtKB">
        <authorList>
            <consortium name="Ensembl"/>
        </authorList>
    </citation>
    <scope>IDENTIFICATION</scope>
</reference>
<feature type="compositionally biased region" description="Gly residues" evidence="1">
    <location>
        <begin position="292"/>
        <end position="304"/>
    </location>
</feature>